<evidence type="ECO:0000256" key="13">
    <source>
        <dbReference type="ARBA" id="ARBA00035116"/>
    </source>
</evidence>
<keyword evidence="10" id="KW-0460">Magnesium</keyword>
<dbReference type="CDD" id="cd18034">
    <property type="entry name" value="DEXHc_dicer"/>
    <property type="match status" value="1"/>
</dbReference>
<dbReference type="GO" id="GO:0016301">
    <property type="term" value="F:kinase activity"/>
    <property type="evidence" value="ECO:0007669"/>
    <property type="project" value="UniProtKB-KW"/>
</dbReference>
<dbReference type="GO" id="GO:0005737">
    <property type="term" value="C:cytoplasm"/>
    <property type="evidence" value="ECO:0007669"/>
    <property type="project" value="TreeGrafter"/>
</dbReference>
<dbReference type="AlphaFoldDB" id="A0AAN7I105"/>
<dbReference type="GO" id="GO:0010467">
    <property type="term" value="P:gene expression"/>
    <property type="evidence" value="ECO:0007669"/>
    <property type="project" value="UniProtKB-ARBA"/>
</dbReference>
<dbReference type="InterPro" id="IPR001650">
    <property type="entry name" value="Helicase_C-like"/>
</dbReference>
<comment type="function">
    <text evidence="12">Dicer-like endonuclease involved in cleaving double-stranded RNA in the RNA interference (RNAi) pathway. Produces 21 to 25 bp dsRNAs (siRNAs) which target the selective destruction of homologous RNAs leading to sequence-specific suppression of gene expression, called post-transcriptional gene silencing (PTGS). Part of a broad host defense response against viral infection and transposons.</text>
</comment>
<feature type="domain" description="Dicer dsRNA-binding fold" evidence="17">
    <location>
        <begin position="607"/>
        <end position="722"/>
    </location>
</feature>
<dbReference type="GO" id="GO:0005524">
    <property type="term" value="F:ATP binding"/>
    <property type="evidence" value="ECO:0007669"/>
    <property type="project" value="UniProtKB-KW"/>
</dbReference>
<dbReference type="InterPro" id="IPR038248">
    <property type="entry name" value="Dicer_dimer_sf"/>
</dbReference>
<evidence type="ECO:0000256" key="5">
    <source>
        <dbReference type="ARBA" id="ARBA00022737"/>
    </source>
</evidence>
<protein>
    <submittedName>
        <fullName evidence="18">Protein kinase domain-containing protein</fullName>
    </submittedName>
</protein>
<dbReference type="InterPro" id="IPR014001">
    <property type="entry name" value="Helicase_ATP-bd"/>
</dbReference>
<evidence type="ECO:0000256" key="8">
    <source>
        <dbReference type="ARBA" id="ARBA00022806"/>
    </source>
</evidence>
<dbReference type="InterPro" id="IPR027417">
    <property type="entry name" value="P-loop_NTPase"/>
</dbReference>
<dbReference type="FunFam" id="3.40.50.300:FF:001669">
    <property type="entry name" value="Dicer-like protein 1"/>
    <property type="match status" value="1"/>
</dbReference>
<dbReference type="Pfam" id="PF00271">
    <property type="entry name" value="Helicase_C"/>
    <property type="match status" value="1"/>
</dbReference>
<evidence type="ECO:0000256" key="9">
    <source>
        <dbReference type="ARBA" id="ARBA00022840"/>
    </source>
</evidence>
<proteinExistence type="inferred from homology"/>
<evidence type="ECO:0000259" key="17">
    <source>
        <dbReference type="PROSITE" id="PS51327"/>
    </source>
</evidence>
<dbReference type="GO" id="GO:0046872">
    <property type="term" value="F:metal ion binding"/>
    <property type="evidence" value="ECO:0007669"/>
    <property type="project" value="UniProtKB-KW"/>
</dbReference>
<evidence type="ECO:0000256" key="6">
    <source>
        <dbReference type="ARBA" id="ARBA00022741"/>
    </source>
</evidence>
<evidence type="ECO:0000256" key="11">
    <source>
        <dbReference type="ARBA" id="ARBA00023211"/>
    </source>
</evidence>
<evidence type="ECO:0000313" key="18">
    <source>
        <dbReference type="EMBL" id="KAK4515737.1"/>
    </source>
</evidence>
<feature type="domain" description="Helicase C-terminal" evidence="16">
    <location>
        <begin position="397"/>
        <end position="559"/>
    </location>
</feature>
<dbReference type="PANTHER" id="PTHR14074">
    <property type="entry name" value="HELICASE WITH DEATH DOMAIN-RELATED"/>
    <property type="match status" value="1"/>
</dbReference>
<dbReference type="SMART" id="SM00487">
    <property type="entry name" value="DEXDc"/>
    <property type="match status" value="1"/>
</dbReference>
<dbReference type="InterPro" id="IPR006935">
    <property type="entry name" value="Helicase/UvrB_N"/>
</dbReference>
<evidence type="ECO:0000256" key="7">
    <source>
        <dbReference type="ARBA" id="ARBA00022801"/>
    </source>
</evidence>
<evidence type="ECO:0000256" key="2">
    <source>
        <dbReference type="ARBA" id="ARBA00001946"/>
    </source>
</evidence>
<dbReference type="GO" id="GO:0003723">
    <property type="term" value="F:RNA binding"/>
    <property type="evidence" value="ECO:0007669"/>
    <property type="project" value="UniProtKB-UniRule"/>
</dbReference>
<evidence type="ECO:0000256" key="12">
    <source>
        <dbReference type="ARBA" id="ARBA00025403"/>
    </source>
</evidence>
<dbReference type="GO" id="GO:0004386">
    <property type="term" value="F:helicase activity"/>
    <property type="evidence" value="ECO:0007669"/>
    <property type="project" value="UniProtKB-KW"/>
</dbReference>
<keyword evidence="14" id="KW-0694">RNA-binding</keyword>
<dbReference type="Proteomes" id="UP001304243">
    <property type="component" value="Unassembled WGS sequence"/>
</dbReference>
<organism evidence="18 19">
    <name type="scientific">Mucor velutinosus</name>
    <dbReference type="NCBI Taxonomy" id="708070"/>
    <lineage>
        <taxon>Eukaryota</taxon>
        <taxon>Fungi</taxon>
        <taxon>Fungi incertae sedis</taxon>
        <taxon>Mucoromycota</taxon>
        <taxon>Mucoromycotina</taxon>
        <taxon>Mucoromycetes</taxon>
        <taxon>Mucorales</taxon>
        <taxon>Mucorineae</taxon>
        <taxon>Mucoraceae</taxon>
        <taxon>Mucor</taxon>
    </lineage>
</organism>
<dbReference type="CDD" id="cd18802">
    <property type="entry name" value="SF2_C_dicer"/>
    <property type="match status" value="1"/>
</dbReference>
<keyword evidence="4" id="KW-0479">Metal-binding</keyword>
<name>A0AAN7I105_9FUNG</name>
<evidence type="ECO:0000256" key="1">
    <source>
        <dbReference type="ARBA" id="ARBA00001936"/>
    </source>
</evidence>
<dbReference type="SMART" id="SM00490">
    <property type="entry name" value="HELICc"/>
    <property type="match status" value="1"/>
</dbReference>
<dbReference type="GO" id="GO:0031047">
    <property type="term" value="P:regulatory ncRNA-mediated gene silencing"/>
    <property type="evidence" value="ECO:0007669"/>
    <property type="project" value="UniProtKB-ARBA"/>
</dbReference>
<dbReference type="GO" id="GO:0003677">
    <property type="term" value="F:DNA binding"/>
    <property type="evidence" value="ECO:0007669"/>
    <property type="project" value="InterPro"/>
</dbReference>
<accession>A0AAN7I105</accession>
<keyword evidence="5" id="KW-0677">Repeat</keyword>
<dbReference type="PROSITE" id="PS51192">
    <property type="entry name" value="HELICASE_ATP_BIND_1"/>
    <property type="match status" value="1"/>
</dbReference>
<evidence type="ECO:0000259" key="16">
    <source>
        <dbReference type="PROSITE" id="PS51194"/>
    </source>
</evidence>
<dbReference type="GeneID" id="89954376"/>
<keyword evidence="9" id="KW-0067">ATP-binding</keyword>
<dbReference type="PROSITE" id="PS51327">
    <property type="entry name" value="DICER_DSRBF"/>
    <property type="match status" value="1"/>
</dbReference>
<keyword evidence="3" id="KW-0930">Antiviral protein</keyword>
<keyword evidence="11" id="KW-0464">Manganese</keyword>
<reference evidence="18 19" key="1">
    <citation type="submission" date="2022-11" db="EMBL/GenBank/DDBJ databases">
        <title>Mucor velutinosus strain NIH1002 WGS.</title>
        <authorList>
            <person name="Subramanian P."/>
            <person name="Mullikin J.C."/>
            <person name="Segre J.A."/>
            <person name="Zelazny A.M."/>
        </authorList>
    </citation>
    <scope>NUCLEOTIDE SEQUENCE [LARGE SCALE GENOMIC DNA]</scope>
    <source>
        <strain evidence="18 19">NIH1002</strain>
    </source>
</reference>
<comment type="similarity">
    <text evidence="13 14">Belongs to the helicase family. Dicer subfamily.</text>
</comment>
<evidence type="ECO:0000256" key="3">
    <source>
        <dbReference type="ARBA" id="ARBA00022721"/>
    </source>
</evidence>
<feature type="domain" description="Helicase ATP-binding" evidence="15">
    <location>
        <begin position="46"/>
        <end position="235"/>
    </location>
</feature>
<dbReference type="PROSITE" id="PS51194">
    <property type="entry name" value="HELICASE_CTER"/>
    <property type="match status" value="1"/>
</dbReference>
<dbReference type="Gene3D" id="3.40.50.300">
    <property type="entry name" value="P-loop containing nucleotide triphosphate hydrolases"/>
    <property type="match status" value="2"/>
</dbReference>
<dbReference type="PANTHER" id="PTHR14074:SF16">
    <property type="entry name" value="ANTIVIRAL INNATE IMMUNE RESPONSE RECEPTOR RIG-I"/>
    <property type="match status" value="1"/>
</dbReference>
<dbReference type="SUPFAM" id="SSF52540">
    <property type="entry name" value="P-loop containing nucleoside triphosphate hydrolases"/>
    <property type="match status" value="1"/>
</dbReference>
<sequence>MTIIYLDPEFSDLKPEQLERINQENKAIQKNITGATLAPREYQYEIFKKAVSENTIAVLDTGAGKTLIAVMLIKHMLAIEREKLQANRNYRRKVTFFLVDRVHLVFQQASVIRANCDAQVRELCGDMNVDTWRADTWAEIWDNNDICVLTAQIFLDSLRSGFLTLDRVNLLTFDECHHASKGHPFNLIMIQFYHRIYNDPINQALDKPKIFGMTASPIHTSTKKVLGSISALETSLQSLVYTAKSSRELASAVKKPFEIELFYSMDVINDVPPSPSHTTRDYIRLERYPRSILTTLITNKLNRVPGFEQCFNAIVYISDNLGPWCSDKLWKSILYKADTKGLFTCTLYTPEQKLSQEDRRLLQEAYELSAITGNHAAEPDLTNNCQFTPKARVLVDCLKDILANDASKQGFCGIIFVERRHTAVAIKILIESLSAFKEDIRCDVLIGHGVQTGGDLQMNYTQQNEVIAKFRAGEINLLIATNVAEEGLDIQACNYVIRFDLFKTVIAYIQSRGRARRKDSKYILMLNQKNLKDTRLLDNVVETEQAMKDYCRMLPKDRNLAAMFDDESASLGTTYEPEYIKQGLSSKYLQGAFCIQSTGALITRSNAIALICHYCATLPSDNFCNFRPVYEYEDLTNHSLSLEEIEALDLPPINPTAITGKQGIFGCIVTLPINARIQQFRAYDRAKDDAKARVSLQACIALYKAGDIDSHLVPKSKTQRRVLKDIAEEMDENSKLVGSRGREDLYKKKLPSFWQGDGIDSDEKHARLGPYWVSLIDIDPSAQQQPLPPYRPMCLITKKPLPAIPNFTLYNNIPFQVRLMSQSDALAFNKQEQVDDLMDYTFCFLKCITNKSFSCARDNIEYLVAPLIVSDSSSFSFVESTQQQAAKIDWAEIAKTITDVHPPVDLHGNAIHDTILIDASDQKKRQYFVQSVQHDMTPLSSVPDSVTTSNGQVKKLREHGYATFKKY</sequence>
<keyword evidence="6" id="KW-0547">Nucleotide-binding</keyword>
<dbReference type="Gene3D" id="3.30.160.380">
    <property type="entry name" value="Dicer dimerisation domain"/>
    <property type="match status" value="1"/>
</dbReference>
<keyword evidence="18" id="KW-0418">Kinase</keyword>
<dbReference type="RefSeq" id="XP_064682403.1">
    <property type="nucleotide sequence ID" value="XM_064829901.1"/>
</dbReference>
<dbReference type="GO" id="GO:0016891">
    <property type="term" value="F:RNA endonuclease activity producing 5'-phosphomonoesters, hydrolytic mechanism"/>
    <property type="evidence" value="ECO:0007669"/>
    <property type="project" value="InterPro"/>
</dbReference>
<keyword evidence="8" id="KW-0347">Helicase</keyword>
<keyword evidence="19" id="KW-1185">Reference proteome</keyword>
<comment type="cofactor">
    <cofactor evidence="2">
        <name>Mg(2+)</name>
        <dbReference type="ChEBI" id="CHEBI:18420"/>
    </cofactor>
</comment>
<evidence type="ECO:0000259" key="15">
    <source>
        <dbReference type="PROSITE" id="PS51192"/>
    </source>
</evidence>
<dbReference type="FunFam" id="3.40.50.300:FF:000628">
    <property type="entry name" value="Endoribonuclease Dicer"/>
    <property type="match status" value="1"/>
</dbReference>
<dbReference type="InterPro" id="IPR005034">
    <property type="entry name" value="Dicer_dimerisation"/>
</dbReference>
<dbReference type="Pfam" id="PF03368">
    <property type="entry name" value="Dicer_dimer"/>
    <property type="match status" value="1"/>
</dbReference>
<keyword evidence="7" id="KW-0378">Hydrolase</keyword>
<comment type="cofactor">
    <cofactor evidence="1">
        <name>Mn(2+)</name>
        <dbReference type="ChEBI" id="CHEBI:29035"/>
    </cofactor>
</comment>
<evidence type="ECO:0000256" key="14">
    <source>
        <dbReference type="PROSITE-ProRule" id="PRU00657"/>
    </source>
</evidence>
<evidence type="ECO:0000256" key="4">
    <source>
        <dbReference type="ARBA" id="ARBA00022723"/>
    </source>
</evidence>
<comment type="caution">
    <text evidence="18">The sequence shown here is derived from an EMBL/GenBank/DDBJ whole genome shotgun (WGS) entry which is preliminary data.</text>
</comment>
<dbReference type="InterPro" id="IPR051363">
    <property type="entry name" value="RLR_Helicase"/>
</dbReference>
<evidence type="ECO:0000256" key="10">
    <source>
        <dbReference type="ARBA" id="ARBA00022842"/>
    </source>
</evidence>
<dbReference type="Pfam" id="PF04851">
    <property type="entry name" value="ResIII"/>
    <property type="match status" value="1"/>
</dbReference>
<dbReference type="EMBL" id="JASEJX010000014">
    <property type="protein sequence ID" value="KAK4515737.1"/>
    <property type="molecule type" value="Genomic_DNA"/>
</dbReference>
<gene>
    <name evidence="18" type="ORF">ATC70_010690</name>
</gene>
<keyword evidence="18" id="KW-0808">Transferase</keyword>
<evidence type="ECO:0000313" key="19">
    <source>
        <dbReference type="Proteomes" id="UP001304243"/>
    </source>
</evidence>
<dbReference type="GO" id="GO:0050688">
    <property type="term" value="P:regulation of defense response to virus"/>
    <property type="evidence" value="ECO:0007669"/>
    <property type="project" value="UniProtKB-KW"/>
</dbReference>